<dbReference type="Gene3D" id="1.20.1740.10">
    <property type="entry name" value="Amino acid/polyamine transporter I"/>
    <property type="match status" value="1"/>
</dbReference>
<dbReference type="KEGG" id="pxu:106113872"/>
<evidence type="ECO:0000256" key="6">
    <source>
        <dbReference type="SAM" id="Phobius"/>
    </source>
</evidence>
<dbReference type="FunFam" id="1.20.1740.10:FF:000052">
    <property type="entry name" value="Lysine histidine transporter-like 3"/>
    <property type="match status" value="1"/>
</dbReference>
<proteinExistence type="predicted"/>
<feature type="transmembrane region" description="Helical" evidence="6">
    <location>
        <begin position="125"/>
        <end position="147"/>
    </location>
</feature>
<dbReference type="PANTHER" id="PTHR22950:SF703">
    <property type="entry name" value="AMINO ACID TRANSPORTER TRANSMEMBRANE DOMAIN-CONTAINING PROTEIN"/>
    <property type="match status" value="1"/>
</dbReference>
<feature type="transmembrane region" description="Helical" evidence="6">
    <location>
        <begin position="262"/>
        <end position="285"/>
    </location>
</feature>
<feature type="transmembrane region" description="Helical" evidence="6">
    <location>
        <begin position="65"/>
        <end position="86"/>
    </location>
</feature>
<feature type="transmembrane region" description="Helical" evidence="6">
    <location>
        <begin position="416"/>
        <end position="439"/>
    </location>
</feature>
<evidence type="ECO:0000256" key="3">
    <source>
        <dbReference type="ARBA" id="ARBA00022989"/>
    </source>
</evidence>
<evidence type="ECO:0000259" key="7">
    <source>
        <dbReference type="Pfam" id="PF01490"/>
    </source>
</evidence>
<feature type="region of interest" description="Disordered" evidence="5">
    <location>
        <begin position="1"/>
        <end position="31"/>
    </location>
</feature>
<reference evidence="8" key="1">
    <citation type="submission" date="2025-08" db="UniProtKB">
        <authorList>
            <consortium name="RefSeq"/>
        </authorList>
    </citation>
    <scope>IDENTIFICATION</scope>
</reference>
<feature type="transmembrane region" description="Helical" evidence="6">
    <location>
        <begin position="229"/>
        <end position="250"/>
    </location>
</feature>
<accession>A0AAJ7E4H3</accession>
<protein>
    <submittedName>
        <fullName evidence="8">Amino acid transporter ANTL3-like</fullName>
    </submittedName>
</protein>
<keyword evidence="3 6" id="KW-1133">Transmembrane helix</keyword>
<sequence>MSKKSNLEAAMSSGTSKASESTPLITKPNVDGEEIQKGSGLSVNQAALLVAGEMAGSGVLALPRALVKTGWIGVPIIILMAAMAAFSGRRLGDCWSIIEGRDPEMRSRKRNPYAIIADQALGKTWSAAVSLAIIVSLFGAAVVYLLLAAQIIEAVVLPLVPTVTFCLWYLIVAGAMTPLMLFATPKDFSFMGVIAFISTIVACVLYFIQMMNDIKPFVFRWGIHGFQDFFLAFGTIMFAFGGASTFPTIQNDMVDKSKFGKSIHYSFLAILALYLPIAIGGYAVYGESVAPNISGSLTATPLTLVGNIFMAVHLLAAFIIIINPVCQEMEELYNIPRDSLGYRTLVRVSIMAAIMFIGESVPRFYTILALVGGTTVALLTFILPSYCYLNLTSQPPRQGEAASETPGWMKLICWEIIVMGVVGGAAATFSAVSAIFSTAQATPCYMK</sequence>
<feature type="transmembrane region" description="Helical" evidence="6">
    <location>
        <begin position="340"/>
        <end position="357"/>
    </location>
</feature>
<evidence type="ECO:0000256" key="5">
    <source>
        <dbReference type="SAM" id="MobiDB-lite"/>
    </source>
</evidence>
<feature type="transmembrane region" description="Helical" evidence="6">
    <location>
        <begin position="154"/>
        <end position="176"/>
    </location>
</feature>
<dbReference type="RefSeq" id="XP_013162370.1">
    <property type="nucleotide sequence ID" value="XM_013306916.1"/>
</dbReference>
<name>A0AAJ7E4H3_PAPXU</name>
<gene>
    <name evidence="8" type="primary">LOC106113872</name>
</gene>
<dbReference type="Pfam" id="PF01490">
    <property type="entry name" value="Aa_trans"/>
    <property type="match status" value="1"/>
</dbReference>
<feature type="transmembrane region" description="Helical" evidence="6">
    <location>
        <begin position="297"/>
        <end position="320"/>
    </location>
</feature>
<evidence type="ECO:0000256" key="1">
    <source>
        <dbReference type="ARBA" id="ARBA00004141"/>
    </source>
</evidence>
<comment type="subcellular location">
    <subcellularLocation>
        <location evidence="1">Membrane</location>
        <topology evidence="1">Multi-pass membrane protein</topology>
    </subcellularLocation>
</comment>
<dbReference type="AlphaFoldDB" id="A0AAJ7E4H3"/>
<evidence type="ECO:0000313" key="8">
    <source>
        <dbReference type="RefSeq" id="XP_013162370.1"/>
    </source>
</evidence>
<feature type="compositionally biased region" description="Polar residues" evidence="5">
    <location>
        <begin position="12"/>
        <end position="24"/>
    </location>
</feature>
<dbReference type="PANTHER" id="PTHR22950">
    <property type="entry name" value="AMINO ACID TRANSPORTER"/>
    <property type="match status" value="1"/>
</dbReference>
<feature type="transmembrane region" description="Helical" evidence="6">
    <location>
        <begin position="188"/>
        <end position="208"/>
    </location>
</feature>
<dbReference type="Proteomes" id="UP000694872">
    <property type="component" value="Unplaced"/>
</dbReference>
<evidence type="ECO:0000256" key="2">
    <source>
        <dbReference type="ARBA" id="ARBA00022692"/>
    </source>
</evidence>
<feature type="domain" description="Amino acid transporter transmembrane" evidence="7">
    <location>
        <begin position="41"/>
        <end position="429"/>
    </location>
</feature>
<dbReference type="GO" id="GO:0005774">
    <property type="term" value="C:vacuolar membrane"/>
    <property type="evidence" value="ECO:0007669"/>
    <property type="project" value="TreeGrafter"/>
</dbReference>
<dbReference type="GO" id="GO:0015179">
    <property type="term" value="F:L-amino acid transmembrane transporter activity"/>
    <property type="evidence" value="ECO:0007669"/>
    <property type="project" value="TreeGrafter"/>
</dbReference>
<feature type="transmembrane region" description="Helical" evidence="6">
    <location>
        <begin position="364"/>
        <end position="386"/>
    </location>
</feature>
<organism evidence="8">
    <name type="scientific">Papilio xuthus</name>
    <name type="common">Asian swallowtail butterfly</name>
    <dbReference type="NCBI Taxonomy" id="66420"/>
    <lineage>
        <taxon>Eukaryota</taxon>
        <taxon>Metazoa</taxon>
        <taxon>Ecdysozoa</taxon>
        <taxon>Arthropoda</taxon>
        <taxon>Hexapoda</taxon>
        <taxon>Insecta</taxon>
        <taxon>Pterygota</taxon>
        <taxon>Neoptera</taxon>
        <taxon>Endopterygota</taxon>
        <taxon>Lepidoptera</taxon>
        <taxon>Glossata</taxon>
        <taxon>Ditrysia</taxon>
        <taxon>Papilionoidea</taxon>
        <taxon>Papilionidae</taxon>
        <taxon>Papilioninae</taxon>
        <taxon>Papilio</taxon>
    </lineage>
</organism>
<keyword evidence="4 6" id="KW-0472">Membrane</keyword>
<dbReference type="InterPro" id="IPR013057">
    <property type="entry name" value="AA_transpt_TM"/>
</dbReference>
<evidence type="ECO:0000256" key="4">
    <source>
        <dbReference type="ARBA" id="ARBA00023136"/>
    </source>
</evidence>
<keyword evidence="2 6" id="KW-0812">Transmembrane</keyword>